<proteinExistence type="predicted"/>
<evidence type="ECO:0000256" key="4">
    <source>
        <dbReference type="ARBA" id="ARBA00023136"/>
    </source>
</evidence>
<evidence type="ECO:0000256" key="5">
    <source>
        <dbReference type="PIRSR" id="PIRSR604254-1"/>
    </source>
</evidence>
<keyword evidence="2 6" id="KW-0812">Transmembrane</keyword>
<keyword evidence="5" id="KW-0862">Zinc</keyword>
<keyword evidence="4 6" id="KW-0472">Membrane</keyword>
<dbReference type="OrthoDB" id="5585746at2759"/>
<feature type="binding site" evidence="5">
    <location>
        <position position="290"/>
    </location>
    <ligand>
        <name>Zn(2+)</name>
        <dbReference type="ChEBI" id="CHEBI:29105"/>
    </ligand>
</feature>
<dbReference type="KEGG" id="kaf:KAFR_0J00670"/>
<dbReference type="PANTHER" id="PTHR20855">
    <property type="entry name" value="ADIPOR/PROGESTIN RECEPTOR-RELATED"/>
    <property type="match status" value="1"/>
</dbReference>
<dbReference type="eggNOG" id="KOG0748">
    <property type="taxonomic scope" value="Eukaryota"/>
</dbReference>
<dbReference type="EMBL" id="HE650830">
    <property type="protein sequence ID" value="CCF60135.1"/>
    <property type="molecule type" value="Genomic_DNA"/>
</dbReference>
<dbReference type="Proteomes" id="UP000005220">
    <property type="component" value="Chromosome 10"/>
</dbReference>
<dbReference type="PANTHER" id="PTHR20855:SF97">
    <property type="entry name" value="ADIPOR-LIKE RECEPTOR IZH3-RELATED"/>
    <property type="match status" value="1"/>
</dbReference>
<evidence type="ECO:0000256" key="6">
    <source>
        <dbReference type="SAM" id="Phobius"/>
    </source>
</evidence>
<feature type="transmembrane region" description="Helical" evidence="6">
    <location>
        <begin position="407"/>
        <end position="425"/>
    </location>
</feature>
<dbReference type="InParanoid" id="H2B0I5"/>
<evidence type="ECO:0000256" key="1">
    <source>
        <dbReference type="ARBA" id="ARBA00004141"/>
    </source>
</evidence>
<dbReference type="GO" id="GO:0006882">
    <property type="term" value="P:intracellular zinc ion homeostasis"/>
    <property type="evidence" value="ECO:0007669"/>
    <property type="project" value="EnsemblFungi"/>
</dbReference>
<dbReference type="GeneID" id="13883785"/>
<dbReference type="GO" id="GO:0038023">
    <property type="term" value="F:signaling receptor activity"/>
    <property type="evidence" value="ECO:0007669"/>
    <property type="project" value="TreeGrafter"/>
</dbReference>
<accession>H2B0I5</accession>
<feature type="transmembrane region" description="Helical" evidence="6">
    <location>
        <begin position="304"/>
        <end position="329"/>
    </location>
</feature>
<reference evidence="7 8" key="1">
    <citation type="journal article" date="2011" name="Proc. Natl. Acad. Sci. U.S.A.">
        <title>Evolutionary erosion of yeast sex chromosomes by mating-type switching accidents.</title>
        <authorList>
            <person name="Gordon J.L."/>
            <person name="Armisen D."/>
            <person name="Proux-Wera E."/>
            <person name="Oheigeartaigh S.S."/>
            <person name="Byrne K.P."/>
            <person name="Wolfe K.H."/>
        </authorList>
    </citation>
    <scope>NUCLEOTIDE SEQUENCE [LARGE SCALE GENOMIC DNA]</scope>
    <source>
        <strain evidence="8">ATCC 22294 / BCRC 22015 / CBS 2517 / CECT 1963 / NBRC 1671 / NRRL Y-8276</strain>
    </source>
</reference>
<keyword evidence="8" id="KW-1185">Reference proteome</keyword>
<protein>
    <submittedName>
        <fullName evidence="7">Uncharacterized protein</fullName>
    </submittedName>
</protein>
<evidence type="ECO:0000313" key="8">
    <source>
        <dbReference type="Proteomes" id="UP000005220"/>
    </source>
</evidence>
<name>H2B0I5_KAZAF</name>
<dbReference type="FunCoup" id="H2B0I5">
    <property type="interactions" value="50"/>
</dbReference>
<feature type="transmembrane region" description="Helical" evidence="6">
    <location>
        <begin position="335"/>
        <end position="354"/>
    </location>
</feature>
<dbReference type="GO" id="GO:0046872">
    <property type="term" value="F:metal ion binding"/>
    <property type="evidence" value="ECO:0007669"/>
    <property type="project" value="UniProtKB-KW"/>
</dbReference>
<organism evidence="7 8">
    <name type="scientific">Kazachstania africana (strain ATCC 22294 / BCRC 22015 / CBS 2517 / CECT 1963 / NBRC 1671 / NRRL Y-8276)</name>
    <name type="common">Yeast</name>
    <name type="synonym">Kluyveromyces africanus</name>
    <dbReference type="NCBI Taxonomy" id="1071382"/>
    <lineage>
        <taxon>Eukaryota</taxon>
        <taxon>Fungi</taxon>
        <taxon>Dikarya</taxon>
        <taxon>Ascomycota</taxon>
        <taxon>Saccharomycotina</taxon>
        <taxon>Saccharomycetes</taxon>
        <taxon>Saccharomycetales</taxon>
        <taxon>Saccharomycetaceae</taxon>
        <taxon>Kazachstania</taxon>
    </lineage>
</organism>
<evidence type="ECO:0000256" key="3">
    <source>
        <dbReference type="ARBA" id="ARBA00022989"/>
    </source>
</evidence>
<dbReference type="STRING" id="1071382.H2B0I5"/>
<dbReference type="InterPro" id="IPR004254">
    <property type="entry name" value="AdipoR/HlyIII-related"/>
</dbReference>
<feature type="transmembrane region" description="Helical" evidence="6">
    <location>
        <begin position="270"/>
        <end position="292"/>
    </location>
</feature>
<keyword evidence="5" id="KW-0479">Metal-binding</keyword>
<keyword evidence="3 6" id="KW-1133">Transmembrane helix</keyword>
<evidence type="ECO:0000313" key="7">
    <source>
        <dbReference type="EMBL" id="CCF60135.1"/>
    </source>
</evidence>
<sequence>MLAGWLSNSHQNDKRDGYLSYFIPTKIIPNHRTIPSAMDSISRFKRRSYNRVRRSRSHLSSHYSRFVNDAFSMLKGSEKPELVLRHPQPSHINSDTAKYVSSSYSDTISDSETQTLVNSLTSSSSLTIDSRATPVMEEDLKDLVEEKFRSISSTPELFFETTKEAKLSSEQIKSLIKIFGYDRAYELGKSEHLHYYQLPFPYRENRYIINNYRFYDSHKKSLLSIFKLHNEATNIWSHLLGAIYFLYVLFHDLPNSIIVSSSMVPTTAKLFLYLFVFASLKCMLSSTFYHTFNGTSMLKLRRKFMCVDYSGISILITSSILSIQFISLYDYPNILKFYMCASFMLGVLGIFMNWSPLFDSPEARPLRIKFFILLSSCGAFALLHLVFLEKSIFAAIDVLLPLTNKSIVWYLVGVVFYGSFIPERFRTDYIVDKSIPTTLRLSTDLSVITTEKHIHFRNEPTKSGKSGFFTLWWVDYLFCSHTLWHIFVVLGVVGHYKTLCEMFLKKWLI</sequence>
<evidence type="ECO:0000256" key="2">
    <source>
        <dbReference type="ARBA" id="ARBA00022692"/>
    </source>
</evidence>
<feature type="transmembrane region" description="Helical" evidence="6">
    <location>
        <begin position="232"/>
        <end position="250"/>
    </location>
</feature>
<dbReference type="RefSeq" id="XP_003959270.1">
    <property type="nucleotide sequence ID" value="XM_003959221.1"/>
</dbReference>
<comment type="subcellular location">
    <subcellularLocation>
        <location evidence="1">Membrane</location>
        <topology evidence="1">Multi-pass membrane protein</topology>
    </subcellularLocation>
</comment>
<dbReference type="Pfam" id="PF03006">
    <property type="entry name" value="HlyIII"/>
    <property type="match status" value="1"/>
</dbReference>
<dbReference type="AlphaFoldDB" id="H2B0I5"/>
<dbReference type="HOGENOM" id="CLU_025943_0_1_1"/>
<feature type="transmembrane region" description="Helical" evidence="6">
    <location>
        <begin position="366"/>
        <end position="387"/>
    </location>
</feature>
<gene>
    <name evidence="7" type="primary">KAFR0J00670</name>
    <name evidence="7" type="ORF">KAFR_0J00670</name>
</gene>
<dbReference type="GO" id="GO:0016020">
    <property type="term" value="C:membrane"/>
    <property type="evidence" value="ECO:0007669"/>
    <property type="project" value="UniProtKB-SubCell"/>
</dbReference>